<feature type="compositionally biased region" description="Basic and acidic residues" evidence="1">
    <location>
        <begin position="1"/>
        <end position="11"/>
    </location>
</feature>
<accession>A0A7R9LUG5</accession>
<evidence type="ECO:0000313" key="2">
    <source>
        <dbReference type="EMBL" id="CAD7648186.1"/>
    </source>
</evidence>
<gene>
    <name evidence="2" type="ORF">ONB1V03_LOCUS6630</name>
</gene>
<proteinExistence type="predicted"/>
<dbReference type="EMBL" id="OC917874">
    <property type="protein sequence ID" value="CAD7648186.1"/>
    <property type="molecule type" value="Genomic_DNA"/>
</dbReference>
<organism evidence="2">
    <name type="scientific">Oppiella nova</name>
    <dbReference type="NCBI Taxonomy" id="334625"/>
    <lineage>
        <taxon>Eukaryota</taxon>
        <taxon>Metazoa</taxon>
        <taxon>Ecdysozoa</taxon>
        <taxon>Arthropoda</taxon>
        <taxon>Chelicerata</taxon>
        <taxon>Arachnida</taxon>
        <taxon>Acari</taxon>
        <taxon>Acariformes</taxon>
        <taxon>Sarcoptiformes</taxon>
        <taxon>Oribatida</taxon>
        <taxon>Brachypylina</taxon>
        <taxon>Oppioidea</taxon>
        <taxon>Oppiidae</taxon>
        <taxon>Oppiella</taxon>
    </lineage>
</organism>
<dbReference type="EMBL" id="CAJPVJ010003049">
    <property type="protein sequence ID" value="CAG2167118.1"/>
    <property type="molecule type" value="Genomic_DNA"/>
</dbReference>
<sequence>MSSEDEKHKTSEQFSGGVPPVAPTTSSAGGAPPTPRTADKSLSTLEKIKRFFFSKEEWEAYLLERLEEENRKKESSGQRAPRELHRNVTLWLETMFATPEEADLFLRSQLDKLQSERSAK</sequence>
<dbReference type="AlphaFoldDB" id="A0A7R9LUG5"/>
<dbReference type="Proteomes" id="UP000728032">
    <property type="component" value="Unassembled WGS sequence"/>
</dbReference>
<keyword evidence="3" id="KW-1185">Reference proteome</keyword>
<evidence type="ECO:0000256" key="1">
    <source>
        <dbReference type="SAM" id="MobiDB-lite"/>
    </source>
</evidence>
<feature type="region of interest" description="Disordered" evidence="1">
    <location>
        <begin position="1"/>
        <end position="41"/>
    </location>
</feature>
<protein>
    <submittedName>
        <fullName evidence="2">Uncharacterized protein</fullName>
    </submittedName>
</protein>
<reference evidence="2" key="1">
    <citation type="submission" date="2020-11" db="EMBL/GenBank/DDBJ databases">
        <authorList>
            <person name="Tran Van P."/>
        </authorList>
    </citation>
    <scope>NUCLEOTIDE SEQUENCE</scope>
</reference>
<name>A0A7R9LUG5_9ACAR</name>
<evidence type="ECO:0000313" key="3">
    <source>
        <dbReference type="Proteomes" id="UP000728032"/>
    </source>
</evidence>